<accession>A0ABN2SS12</accession>
<protein>
    <submittedName>
        <fullName evidence="1">Uncharacterized protein</fullName>
    </submittedName>
</protein>
<keyword evidence="2" id="KW-1185">Reference proteome</keyword>
<dbReference type="Proteomes" id="UP001501116">
    <property type="component" value="Unassembled WGS sequence"/>
</dbReference>
<sequence>MVLVVDQMHEVLLGLAGRVPDEFLASARGRLADGAAEEVAAVVTHELAGLGQPMTTAQAAVLAELVSGSDARVFTAVPIVDEEPAPVWSFTRNGEPRDCGTTTDALVESLAATPAARGLWLAWRTPLGGGEAPVPVYVVTTDGSDLLDLPDLPGLAAALQRALAGQPGVPRIEVVGPGEVPGYQRAARAYGTLVWASTEPPELFVARVFDRIDPDRGPLFDDDHARISDPGERARVLVYLRAGEPLMSTDAALVDVVEPRRGQVVPTSYRTDGVWLWPDAVTYYLEQYGLAPDEGLLEHIRTAGQVPEKPDAVGLDRALRHLLDLSA</sequence>
<proteinExistence type="predicted"/>
<reference evidence="1 2" key="1">
    <citation type="journal article" date="2019" name="Int. J. Syst. Evol. Microbiol.">
        <title>The Global Catalogue of Microorganisms (GCM) 10K type strain sequencing project: providing services to taxonomists for standard genome sequencing and annotation.</title>
        <authorList>
            <consortium name="The Broad Institute Genomics Platform"/>
            <consortium name="The Broad Institute Genome Sequencing Center for Infectious Disease"/>
            <person name="Wu L."/>
            <person name="Ma J."/>
        </authorList>
    </citation>
    <scope>NUCLEOTIDE SEQUENCE [LARGE SCALE GENOMIC DNA]</scope>
    <source>
        <strain evidence="1 2">JCM 14545</strain>
    </source>
</reference>
<organism evidence="1 2">
    <name type="scientific">Amycolatopsis minnesotensis</name>
    <dbReference type="NCBI Taxonomy" id="337894"/>
    <lineage>
        <taxon>Bacteria</taxon>
        <taxon>Bacillati</taxon>
        <taxon>Actinomycetota</taxon>
        <taxon>Actinomycetes</taxon>
        <taxon>Pseudonocardiales</taxon>
        <taxon>Pseudonocardiaceae</taxon>
        <taxon>Amycolatopsis</taxon>
    </lineage>
</organism>
<gene>
    <name evidence="1" type="ORF">GCM10009754_82610</name>
</gene>
<name>A0ABN2SS12_9PSEU</name>
<evidence type="ECO:0000313" key="1">
    <source>
        <dbReference type="EMBL" id="GAA1991480.1"/>
    </source>
</evidence>
<comment type="caution">
    <text evidence="1">The sequence shown here is derived from an EMBL/GenBank/DDBJ whole genome shotgun (WGS) entry which is preliminary data.</text>
</comment>
<dbReference type="EMBL" id="BAAANN010000059">
    <property type="protein sequence ID" value="GAA1991480.1"/>
    <property type="molecule type" value="Genomic_DNA"/>
</dbReference>
<evidence type="ECO:0000313" key="2">
    <source>
        <dbReference type="Proteomes" id="UP001501116"/>
    </source>
</evidence>
<dbReference type="RefSeq" id="WP_344431323.1">
    <property type="nucleotide sequence ID" value="NZ_BAAANN010000059.1"/>
</dbReference>